<keyword evidence="4 8" id="KW-0812">Transmembrane</keyword>
<feature type="domain" description="TonB-dependent receptor-like beta-barrel" evidence="11">
    <location>
        <begin position="358"/>
        <end position="913"/>
    </location>
</feature>
<gene>
    <name evidence="13" type="ORF">ABB26_00465</name>
</gene>
<protein>
    <recommendedName>
        <fullName evidence="15">TonB-dependent receptor</fullName>
    </recommendedName>
</protein>
<evidence type="ECO:0000256" key="10">
    <source>
        <dbReference type="SAM" id="MobiDB-lite"/>
    </source>
</evidence>
<feature type="compositionally biased region" description="Low complexity" evidence="10">
    <location>
        <begin position="10"/>
        <end position="22"/>
    </location>
</feature>
<comment type="similarity">
    <text evidence="8 9">Belongs to the TonB-dependent receptor family.</text>
</comment>
<dbReference type="InterPro" id="IPR012910">
    <property type="entry name" value="Plug_dom"/>
</dbReference>
<dbReference type="InterPro" id="IPR039426">
    <property type="entry name" value="TonB-dep_rcpt-like"/>
</dbReference>
<evidence type="ECO:0000313" key="14">
    <source>
        <dbReference type="Proteomes" id="UP000050864"/>
    </source>
</evidence>
<evidence type="ECO:0000256" key="8">
    <source>
        <dbReference type="PROSITE-ProRule" id="PRU01360"/>
    </source>
</evidence>
<evidence type="ECO:0000259" key="12">
    <source>
        <dbReference type="Pfam" id="PF07715"/>
    </source>
</evidence>
<evidence type="ECO:0008006" key="15">
    <source>
        <dbReference type="Google" id="ProtNLM"/>
    </source>
</evidence>
<evidence type="ECO:0000256" key="4">
    <source>
        <dbReference type="ARBA" id="ARBA00022692"/>
    </source>
</evidence>
<reference evidence="13 14" key="1">
    <citation type="submission" date="2015-05" db="EMBL/GenBank/DDBJ databases">
        <title>Genome sequencing and analysis of members of genus Stenotrophomonas.</title>
        <authorList>
            <person name="Patil P.P."/>
            <person name="Midha S."/>
            <person name="Patil P.B."/>
        </authorList>
    </citation>
    <scope>NUCLEOTIDE SEQUENCE [LARGE SCALE GENOMIC DNA]</scope>
    <source>
        <strain evidence="13 14">DSM 18929</strain>
    </source>
</reference>
<sequence>MPQGNPQTQADPAASAPVATADGSGARTLDAVQVTGSRIMRTVDVETVQPVETISREDVDRSGLRSVGDLLQSSPAAGAPAASRTRVQSDSEEAGGTYVDLRNIGAQRTLILVNGQRLGTTTGGYADVSLIPSASVERVEILKDGASAIYGSDAIAGVVNIITRRGFDGGLANVYWGQYSEGDGGNASFDLSWGMKRDRGWLSGTLQYTDEDPVWASDRPYSAYPSTTRHPTTGLSAINQNGTLIDPLLGQMTVNAGADPRNIANYHRSGVPDYSNVSEQQTLKTGMERKSAFIDGGFEFNDRLLLRGSALYSVRDTFRNIPGYPYRSSVWGAMNAPLSIDSYYNPLGNQSGVANPRAVHYQRRTWEVPRSGNNKVATFRANMLLEGNFDWAGRTMYWDAGYLFNRLRTDKSGTGDLNLRNVQAASGPSYYNTATGRVECGSAAAPIAYGSGAGQCAPWNPLAPYGSGLPGTLDDPTLRAFLVPDNLDRGDTQTRSLTANLSGSLFALPAGDLAFAVGAESRNERGTFTPSLQKQRGETTNTRKLPTSGDYRANELYAEFNIPLLQDKPFARTLSIDLATRYSDYDVFGSTTNSKVGLEWRPNDELLVRANWGEGFRAPTINDLFGGEQDFFPAYTDPCDSRFGVARASAACLGDVPAGYRQVASGGVPAGSPNVQSNLAFISGSNPNTKPESSTTTTVGFVYSPQWAEGLGITLDWWKIDIQDAIVQNTPTDILNDCYVRGIGTACSAFTRDAATGEITSLNYAFTNAGWLKTSGYDLGVRYNLPATALGDIKLEWNSSYTSYRNIKANDLAETPVNHSTGFGANFRLRSNVTADWSRGMFGLMWRVRYFSGIKEPCAFDLTGGPECDKPDFVSPYTGRQPLRTVGATVFNDVQLRMNLPWDGTVMLGANNVFGKVGPTLYSRPNSDFSYYGGFDLGRLIYMQYQQKF</sequence>
<dbReference type="AlphaFoldDB" id="A0A0R0C9Y1"/>
<keyword evidence="14" id="KW-1185">Reference proteome</keyword>
<feature type="region of interest" description="Disordered" evidence="10">
    <location>
        <begin position="524"/>
        <end position="548"/>
    </location>
</feature>
<dbReference type="Pfam" id="PF00593">
    <property type="entry name" value="TonB_dep_Rec_b-barrel"/>
    <property type="match status" value="1"/>
</dbReference>
<feature type="region of interest" description="Disordered" evidence="10">
    <location>
        <begin position="70"/>
        <end position="94"/>
    </location>
</feature>
<evidence type="ECO:0000256" key="2">
    <source>
        <dbReference type="ARBA" id="ARBA00022448"/>
    </source>
</evidence>
<evidence type="ECO:0000256" key="1">
    <source>
        <dbReference type="ARBA" id="ARBA00004571"/>
    </source>
</evidence>
<proteinExistence type="inferred from homology"/>
<dbReference type="Gene3D" id="2.170.130.10">
    <property type="entry name" value="TonB-dependent receptor, plug domain"/>
    <property type="match status" value="1"/>
</dbReference>
<dbReference type="InterPro" id="IPR036942">
    <property type="entry name" value="Beta-barrel_TonB_sf"/>
</dbReference>
<evidence type="ECO:0000256" key="3">
    <source>
        <dbReference type="ARBA" id="ARBA00022452"/>
    </source>
</evidence>
<dbReference type="Pfam" id="PF07715">
    <property type="entry name" value="Plug"/>
    <property type="match status" value="1"/>
</dbReference>
<dbReference type="InterPro" id="IPR037066">
    <property type="entry name" value="Plug_dom_sf"/>
</dbReference>
<dbReference type="EMBL" id="LDJI01000002">
    <property type="protein sequence ID" value="KRG66415.1"/>
    <property type="molecule type" value="Genomic_DNA"/>
</dbReference>
<dbReference type="GO" id="GO:0009279">
    <property type="term" value="C:cell outer membrane"/>
    <property type="evidence" value="ECO:0007669"/>
    <property type="project" value="UniProtKB-SubCell"/>
</dbReference>
<evidence type="ECO:0000259" key="11">
    <source>
        <dbReference type="Pfam" id="PF00593"/>
    </source>
</evidence>
<dbReference type="PANTHER" id="PTHR47234">
    <property type="match status" value="1"/>
</dbReference>
<evidence type="ECO:0000256" key="9">
    <source>
        <dbReference type="RuleBase" id="RU003357"/>
    </source>
</evidence>
<keyword evidence="2 8" id="KW-0813">Transport</keyword>
<dbReference type="Gene3D" id="2.40.170.20">
    <property type="entry name" value="TonB-dependent receptor, beta-barrel domain"/>
    <property type="match status" value="1"/>
</dbReference>
<keyword evidence="5 9" id="KW-0798">TonB box</keyword>
<feature type="domain" description="TonB-dependent receptor plug" evidence="12">
    <location>
        <begin position="46"/>
        <end position="158"/>
    </location>
</feature>
<organism evidence="13 14">
    <name type="scientific">Stenotrophomonas humi</name>
    <dbReference type="NCBI Taxonomy" id="405444"/>
    <lineage>
        <taxon>Bacteria</taxon>
        <taxon>Pseudomonadati</taxon>
        <taxon>Pseudomonadota</taxon>
        <taxon>Gammaproteobacteria</taxon>
        <taxon>Lysobacterales</taxon>
        <taxon>Lysobacteraceae</taxon>
        <taxon>Stenotrophomonas</taxon>
    </lineage>
</organism>
<evidence type="ECO:0000256" key="7">
    <source>
        <dbReference type="ARBA" id="ARBA00023237"/>
    </source>
</evidence>
<dbReference type="Proteomes" id="UP000050864">
    <property type="component" value="Unassembled WGS sequence"/>
</dbReference>
<dbReference type="PATRIC" id="fig|405444.3.peg.1142"/>
<accession>A0A0R0C9Y1</accession>
<dbReference type="PANTHER" id="PTHR47234:SF2">
    <property type="entry name" value="TONB-DEPENDENT RECEPTOR"/>
    <property type="match status" value="1"/>
</dbReference>
<feature type="compositionally biased region" description="Low complexity" evidence="10">
    <location>
        <begin position="73"/>
        <end position="83"/>
    </location>
</feature>
<dbReference type="SUPFAM" id="SSF56935">
    <property type="entry name" value="Porins"/>
    <property type="match status" value="1"/>
</dbReference>
<keyword evidence="3 8" id="KW-1134">Transmembrane beta strand</keyword>
<comment type="subcellular location">
    <subcellularLocation>
        <location evidence="1 8">Cell outer membrane</location>
        <topology evidence="1 8">Multi-pass membrane protein</topology>
    </subcellularLocation>
</comment>
<evidence type="ECO:0000313" key="13">
    <source>
        <dbReference type="EMBL" id="KRG66415.1"/>
    </source>
</evidence>
<dbReference type="InterPro" id="IPR000531">
    <property type="entry name" value="Beta-barrel_TonB"/>
</dbReference>
<evidence type="ECO:0000256" key="6">
    <source>
        <dbReference type="ARBA" id="ARBA00023136"/>
    </source>
</evidence>
<evidence type="ECO:0000256" key="5">
    <source>
        <dbReference type="ARBA" id="ARBA00023077"/>
    </source>
</evidence>
<feature type="compositionally biased region" description="Polar residues" evidence="10">
    <location>
        <begin position="526"/>
        <end position="545"/>
    </location>
</feature>
<keyword evidence="6 8" id="KW-0472">Membrane</keyword>
<dbReference type="PROSITE" id="PS52016">
    <property type="entry name" value="TONB_DEPENDENT_REC_3"/>
    <property type="match status" value="1"/>
</dbReference>
<feature type="region of interest" description="Disordered" evidence="10">
    <location>
        <begin position="1"/>
        <end position="27"/>
    </location>
</feature>
<keyword evidence="7 8" id="KW-0998">Cell outer membrane</keyword>
<name>A0A0R0C9Y1_9GAMM</name>
<comment type="caution">
    <text evidence="13">The sequence shown here is derived from an EMBL/GenBank/DDBJ whole genome shotgun (WGS) entry which is preliminary data.</text>
</comment>
<dbReference type="STRING" id="405444.ABB26_00465"/>